<keyword evidence="2" id="KW-0472">Membrane</keyword>
<evidence type="ECO:0000313" key="3">
    <source>
        <dbReference type="EMBL" id="JAP40327.1"/>
    </source>
</evidence>
<protein>
    <submittedName>
        <fullName evidence="3">Selenoprotein S (SelS)</fullName>
    </submittedName>
</protein>
<gene>
    <name evidence="3" type="ORF">TR116191</name>
</gene>
<proteinExistence type="predicted"/>
<evidence type="ECO:0000256" key="1">
    <source>
        <dbReference type="SAM" id="MobiDB-lite"/>
    </source>
</evidence>
<feature type="region of interest" description="Disordered" evidence="1">
    <location>
        <begin position="78"/>
        <end position="148"/>
    </location>
</feature>
<dbReference type="EMBL" id="GEEE01022898">
    <property type="protein sequence ID" value="JAP40327.1"/>
    <property type="molecule type" value="Transcribed_RNA"/>
</dbReference>
<accession>A0A0X3NS62</accession>
<name>A0A0X3NS62_SCHSO</name>
<feature type="compositionally biased region" description="Polar residues" evidence="1">
    <location>
        <begin position="80"/>
        <end position="99"/>
    </location>
</feature>
<evidence type="ECO:0000256" key="2">
    <source>
        <dbReference type="SAM" id="Phobius"/>
    </source>
</evidence>
<keyword evidence="2" id="KW-0812">Transmembrane</keyword>
<feature type="transmembrane region" description="Helical" evidence="2">
    <location>
        <begin position="24"/>
        <end position="44"/>
    </location>
</feature>
<organism evidence="3">
    <name type="scientific">Schistocephalus solidus</name>
    <name type="common">Tapeworm</name>
    <dbReference type="NCBI Taxonomy" id="70667"/>
    <lineage>
        <taxon>Eukaryota</taxon>
        <taxon>Metazoa</taxon>
        <taxon>Spiralia</taxon>
        <taxon>Lophotrochozoa</taxon>
        <taxon>Platyhelminthes</taxon>
        <taxon>Cestoda</taxon>
        <taxon>Eucestoda</taxon>
        <taxon>Diphyllobothriidea</taxon>
        <taxon>Diphyllobothriidae</taxon>
        <taxon>Schistocephalus</taxon>
    </lineage>
</organism>
<keyword evidence="2" id="KW-1133">Transmembrane helix</keyword>
<feature type="compositionally biased region" description="Basic and acidic residues" evidence="1">
    <location>
        <begin position="100"/>
        <end position="121"/>
    </location>
</feature>
<dbReference type="AlphaFoldDB" id="A0A0X3NS62"/>
<reference evidence="3" key="1">
    <citation type="submission" date="2016-01" db="EMBL/GenBank/DDBJ databases">
        <title>Reference transcriptome for the parasite Schistocephalus solidus: insights into the molecular evolution of parasitism.</title>
        <authorList>
            <person name="Hebert F.O."/>
            <person name="Grambauer S."/>
            <person name="Barber I."/>
            <person name="Landry C.R."/>
            <person name="Aubin-Horth N."/>
        </authorList>
    </citation>
    <scope>NUCLEOTIDE SEQUENCE</scope>
</reference>
<sequence>MQDGIVDVDDEDALVDAKSTNGTLTSFLVISLVLVFLYFMLLLVNRLAAVAANYAARGTNHRHDEAMQEARRRLQERFNRMNQPQVSVVHEPNSSSLTDVESKEVPERPKLKPKVKADLLKKSGYNPLMGDDTDKVCYRSSRGRSGGG</sequence>